<name>A0A1T4QEU3_9FIRM</name>
<gene>
    <name evidence="2" type="ORF">SAMN02745885_01637</name>
</gene>
<keyword evidence="3" id="KW-1185">Reference proteome</keyword>
<feature type="compositionally biased region" description="Basic and acidic residues" evidence="1">
    <location>
        <begin position="117"/>
        <end position="130"/>
    </location>
</feature>
<protein>
    <submittedName>
        <fullName evidence="2">Uncharacterized protein</fullName>
    </submittedName>
</protein>
<sequence>MDNLFPCKRYFMDVEHYRRTGEIIPVTEPEEIPPIPLVELIEAENEKLNRGAGAVPQDVRPVMGLFKNVDDLIAAIHKAGNPYRLSQEIGKTYATIMYHLRHNGYDWDREQGKVVPKKEVQEKPQEKEGEPMTETKACECDKREPIWVVNIKNPGKPPVKLTFIDPAAVLELLTVLGKSKEQVVTEVVTGAAN</sequence>
<dbReference type="EMBL" id="FUXM01000018">
    <property type="protein sequence ID" value="SKA02156.1"/>
    <property type="molecule type" value="Genomic_DNA"/>
</dbReference>
<feature type="region of interest" description="Disordered" evidence="1">
    <location>
        <begin position="117"/>
        <end position="136"/>
    </location>
</feature>
<evidence type="ECO:0000313" key="2">
    <source>
        <dbReference type="EMBL" id="SKA02156.1"/>
    </source>
</evidence>
<reference evidence="3" key="1">
    <citation type="submission" date="2017-02" db="EMBL/GenBank/DDBJ databases">
        <authorList>
            <person name="Varghese N."/>
            <person name="Submissions S."/>
        </authorList>
    </citation>
    <scope>NUCLEOTIDE SEQUENCE [LARGE SCALE GENOMIC DNA]</scope>
    <source>
        <strain evidence="3">DSM 16521</strain>
    </source>
</reference>
<organism evidence="2 3">
    <name type="scientific">Carboxydocella sporoproducens DSM 16521</name>
    <dbReference type="NCBI Taxonomy" id="1121270"/>
    <lineage>
        <taxon>Bacteria</taxon>
        <taxon>Bacillati</taxon>
        <taxon>Bacillota</taxon>
        <taxon>Clostridia</taxon>
        <taxon>Eubacteriales</taxon>
        <taxon>Clostridiales Family XVI. Incertae Sedis</taxon>
        <taxon>Carboxydocella</taxon>
    </lineage>
</organism>
<evidence type="ECO:0000256" key="1">
    <source>
        <dbReference type="SAM" id="MobiDB-lite"/>
    </source>
</evidence>
<evidence type="ECO:0000313" key="3">
    <source>
        <dbReference type="Proteomes" id="UP000189933"/>
    </source>
</evidence>
<dbReference type="AlphaFoldDB" id="A0A1T4QEU3"/>
<accession>A0A1T4QEU3</accession>
<dbReference type="RefSeq" id="WP_078665687.1">
    <property type="nucleotide sequence ID" value="NZ_FUXM01000018.1"/>
</dbReference>
<dbReference type="Proteomes" id="UP000189933">
    <property type="component" value="Unassembled WGS sequence"/>
</dbReference>
<proteinExistence type="predicted"/>